<organism evidence="2 3">
    <name type="scientific">Pseudomonas putida</name>
    <name type="common">Arthrobacter siderocapsulatus</name>
    <dbReference type="NCBI Taxonomy" id="303"/>
    <lineage>
        <taxon>Bacteria</taxon>
        <taxon>Pseudomonadati</taxon>
        <taxon>Pseudomonadota</taxon>
        <taxon>Gammaproteobacteria</taxon>
        <taxon>Pseudomonadales</taxon>
        <taxon>Pseudomonadaceae</taxon>
        <taxon>Pseudomonas</taxon>
    </lineage>
</organism>
<protein>
    <submittedName>
        <fullName evidence="2">Uncharacterized protein</fullName>
    </submittedName>
</protein>
<evidence type="ECO:0000313" key="3">
    <source>
        <dbReference type="Proteomes" id="UP000269115"/>
    </source>
</evidence>
<dbReference type="SUPFAM" id="SSF53448">
    <property type="entry name" value="Nucleotide-diphospho-sugar transferases"/>
    <property type="match status" value="1"/>
</dbReference>
<evidence type="ECO:0000256" key="1">
    <source>
        <dbReference type="SAM" id="Phobius"/>
    </source>
</evidence>
<reference evidence="2 3" key="1">
    <citation type="submission" date="2018-11" db="EMBL/GenBank/DDBJ databases">
        <title>Genomic analyses of the natural microbiome of Caenorhabditis elegans.</title>
        <authorList>
            <person name="Samuel B."/>
        </authorList>
    </citation>
    <scope>NUCLEOTIDE SEQUENCE [LARGE SCALE GENOMIC DNA]</scope>
    <source>
        <strain evidence="2 3">BIGb0473</strain>
    </source>
</reference>
<proteinExistence type="predicted"/>
<keyword evidence="1" id="KW-0812">Transmembrane</keyword>
<gene>
    <name evidence="2" type="ORF">EDF85_3768</name>
</gene>
<sequence length="257" mass="29272">MQFSEKSDVTLVVTSCGRFDLLKLTLDSFDQFNTAPIREVFITEDSGDEAVHDAIPEHWKPYCTVFVNKPKLGQLASIDLAYGHVKTPYIFHCEDDWRFYRPAFVEDSQVILEARPKLLQVWLRNFVYDLNVNSPYIHLGEREIIAGVPCYPLLSDKPEWQSFSLNPGLRRLSDYHLCAPFAAHSGEKSLSKRYAELELTAVTLEGDAVLHTGFGNHVTVPEERLRKVRRKQRERVRLTLAVIVGLVVGVGLALLFL</sequence>
<dbReference type="RefSeq" id="WP_058541614.1">
    <property type="nucleotide sequence ID" value="NZ_LKGZ01000045.1"/>
</dbReference>
<keyword evidence="1" id="KW-0472">Membrane</keyword>
<dbReference type="EMBL" id="RJUR01000015">
    <property type="protein sequence ID" value="ROQ48037.1"/>
    <property type="molecule type" value="Genomic_DNA"/>
</dbReference>
<comment type="caution">
    <text evidence="2">The sequence shown here is derived from an EMBL/GenBank/DDBJ whole genome shotgun (WGS) entry which is preliminary data.</text>
</comment>
<evidence type="ECO:0000313" key="2">
    <source>
        <dbReference type="EMBL" id="ROQ48037.1"/>
    </source>
</evidence>
<name>A0A9X8EFJ7_PSEPU</name>
<feature type="transmembrane region" description="Helical" evidence="1">
    <location>
        <begin position="236"/>
        <end position="256"/>
    </location>
</feature>
<dbReference type="InterPro" id="IPR029044">
    <property type="entry name" value="Nucleotide-diphossugar_trans"/>
</dbReference>
<dbReference type="Proteomes" id="UP000269115">
    <property type="component" value="Unassembled WGS sequence"/>
</dbReference>
<keyword evidence="1" id="KW-1133">Transmembrane helix</keyword>
<dbReference type="AlphaFoldDB" id="A0A9X8EFJ7"/>
<accession>A0A9X8EFJ7</accession>